<dbReference type="Proteomes" id="UP000050872">
    <property type="component" value="Unassembled WGS sequence"/>
</dbReference>
<dbReference type="AlphaFoldDB" id="A0A0R1QTF9"/>
<proteinExistence type="predicted"/>
<dbReference type="InterPro" id="IPR024968">
    <property type="entry name" value="SlpA_C_lactobacillus"/>
</dbReference>
<accession>A0A0R1QTF9</accession>
<reference evidence="2 3" key="1">
    <citation type="journal article" date="2015" name="Genome Announc.">
        <title>Expanding the biotechnology potential of lactobacilli through comparative genomics of 213 strains and associated genera.</title>
        <authorList>
            <person name="Sun Z."/>
            <person name="Harris H.M."/>
            <person name="McCann A."/>
            <person name="Guo C."/>
            <person name="Argimon S."/>
            <person name="Zhang W."/>
            <person name="Yang X."/>
            <person name="Jeffery I.B."/>
            <person name="Cooney J.C."/>
            <person name="Kagawa T.F."/>
            <person name="Liu W."/>
            <person name="Song Y."/>
            <person name="Salvetti E."/>
            <person name="Wrobel A."/>
            <person name="Rasinkangas P."/>
            <person name="Parkhill J."/>
            <person name="Rea M.C."/>
            <person name="O'Sullivan O."/>
            <person name="Ritari J."/>
            <person name="Douillard F.P."/>
            <person name="Paul Ross R."/>
            <person name="Yang R."/>
            <person name="Briner A.E."/>
            <person name="Felis G.E."/>
            <person name="de Vos W.M."/>
            <person name="Barrangou R."/>
            <person name="Klaenhammer T.R."/>
            <person name="Caufield P.W."/>
            <person name="Cui Y."/>
            <person name="Zhang H."/>
            <person name="O'Toole P.W."/>
        </authorList>
    </citation>
    <scope>NUCLEOTIDE SEQUENCE [LARGE SCALE GENOMIC DNA]</scope>
    <source>
        <strain evidence="2 3">DSM 14500</strain>
    </source>
</reference>
<dbReference type="OrthoDB" id="2320778at2"/>
<organism evidence="2 3">
    <name type="scientific">Companilactobacillus mindensis DSM 14500</name>
    <dbReference type="NCBI Taxonomy" id="1423770"/>
    <lineage>
        <taxon>Bacteria</taxon>
        <taxon>Bacillati</taxon>
        <taxon>Bacillota</taxon>
        <taxon>Bacilli</taxon>
        <taxon>Lactobacillales</taxon>
        <taxon>Lactobacillaceae</taxon>
        <taxon>Companilactobacillus</taxon>
    </lineage>
</organism>
<dbReference type="STRING" id="1423770.FD29_GL002096"/>
<dbReference type="PATRIC" id="fig|1423770.3.peg.2153"/>
<dbReference type="RefSeq" id="WP_057887201.1">
    <property type="nucleotide sequence ID" value="NZ_AZEZ01000006.1"/>
</dbReference>
<evidence type="ECO:0000259" key="1">
    <source>
        <dbReference type="Pfam" id="PF03217"/>
    </source>
</evidence>
<name>A0A0R1QTF9_9LACO</name>
<protein>
    <recommendedName>
        <fullName evidence="1">S-layer protein C-terminal domain-containing protein</fullName>
    </recommendedName>
</protein>
<feature type="domain" description="S-layer protein C-terminal" evidence="1">
    <location>
        <begin position="3"/>
        <end position="45"/>
    </location>
</feature>
<sequence length="230" mass="24849">MDVVDGNGKSTGLTLPKGSAWKVGKILTVNKETFYQIATNEWVLAVNLKFADESTTANNINTSESYVTTSTNSGKTGVAITDLNVIDNNGNDTGKIIAKGSAWKLGSALHANKQVYYQIATNQWILSTGVSVDSKKVSAADSIPTPGHGLVGTTNSALKTYNTETNSYDRTLPANSSWKISKLVVNKYGSFWGQVSSNEWVWITNVRLNSGLNLKENSVYEPDFATKIAK</sequence>
<dbReference type="EMBL" id="AZEZ01000006">
    <property type="protein sequence ID" value="KRL45754.1"/>
    <property type="molecule type" value="Genomic_DNA"/>
</dbReference>
<dbReference type="Pfam" id="PF03217">
    <property type="entry name" value="SlpA"/>
    <property type="match status" value="1"/>
</dbReference>
<gene>
    <name evidence="2" type="ORF">FD29_GL002096</name>
</gene>
<evidence type="ECO:0000313" key="3">
    <source>
        <dbReference type="Proteomes" id="UP000050872"/>
    </source>
</evidence>
<comment type="caution">
    <text evidence="2">The sequence shown here is derived from an EMBL/GenBank/DDBJ whole genome shotgun (WGS) entry which is preliminary data.</text>
</comment>
<keyword evidence="3" id="KW-1185">Reference proteome</keyword>
<evidence type="ECO:0000313" key="2">
    <source>
        <dbReference type="EMBL" id="KRL45754.1"/>
    </source>
</evidence>